<comment type="caution">
    <text evidence="1">The sequence shown here is derived from an EMBL/GenBank/DDBJ whole genome shotgun (WGS) entry which is preliminary data.</text>
</comment>
<evidence type="ECO:0000313" key="1">
    <source>
        <dbReference type="EMBL" id="GAI72382.1"/>
    </source>
</evidence>
<protein>
    <submittedName>
        <fullName evidence="1">Uncharacterized protein</fullName>
    </submittedName>
</protein>
<name>X1QUY1_9ZZZZ</name>
<organism evidence="1">
    <name type="scientific">marine sediment metagenome</name>
    <dbReference type="NCBI Taxonomy" id="412755"/>
    <lineage>
        <taxon>unclassified sequences</taxon>
        <taxon>metagenomes</taxon>
        <taxon>ecological metagenomes</taxon>
    </lineage>
</organism>
<proteinExistence type="predicted"/>
<feature type="non-terminal residue" evidence="1">
    <location>
        <position position="1"/>
    </location>
</feature>
<dbReference type="AlphaFoldDB" id="X1QUY1"/>
<gene>
    <name evidence="1" type="ORF">S12H4_03966</name>
</gene>
<reference evidence="1" key="1">
    <citation type="journal article" date="2014" name="Front. Microbiol.">
        <title>High frequency of phylogenetically diverse reductive dehalogenase-homologous genes in deep subseafloor sedimentary metagenomes.</title>
        <authorList>
            <person name="Kawai M."/>
            <person name="Futagami T."/>
            <person name="Toyoda A."/>
            <person name="Takaki Y."/>
            <person name="Nishi S."/>
            <person name="Hori S."/>
            <person name="Arai W."/>
            <person name="Tsubouchi T."/>
            <person name="Morono Y."/>
            <person name="Uchiyama I."/>
            <person name="Ito T."/>
            <person name="Fujiyama A."/>
            <person name="Inagaki F."/>
            <person name="Takami H."/>
        </authorList>
    </citation>
    <scope>NUCLEOTIDE SEQUENCE</scope>
    <source>
        <strain evidence="1">Expedition CK06-06</strain>
    </source>
</reference>
<sequence length="61" mass="6616">VCQRLYCLKCSRWTAHAHGGHHGPLAIWRCQRCGVPQLRPAAREIEGQASAAAAAVHSLVD</sequence>
<accession>X1QUY1</accession>
<dbReference type="EMBL" id="BARW01001169">
    <property type="protein sequence ID" value="GAI72382.1"/>
    <property type="molecule type" value="Genomic_DNA"/>
</dbReference>